<keyword evidence="5 7" id="KW-1133">Transmembrane helix</keyword>
<feature type="domain" description="ABC transmembrane type-1" evidence="8">
    <location>
        <begin position="92"/>
        <end position="282"/>
    </location>
</feature>
<accession>A0ABV5AKQ4</accession>
<organism evidence="9 10">
    <name type="scientific">Alicyclobacillus fastidiosus</name>
    <dbReference type="NCBI Taxonomy" id="392011"/>
    <lineage>
        <taxon>Bacteria</taxon>
        <taxon>Bacillati</taxon>
        <taxon>Bacillota</taxon>
        <taxon>Bacilli</taxon>
        <taxon>Bacillales</taxon>
        <taxon>Alicyclobacillaceae</taxon>
        <taxon>Alicyclobacillus</taxon>
    </lineage>
</organism>
<dbReference type="InterPro" id="IPR035906">
    <property type="entry name" value="MetI-like_sf"/>
</dbReference>
<dbReference type="CDD" id="cd06261">
    <property type="entry name" value="TM_PBP2"/>
    <property type="match status" value="1"/>
</dbReference>
<evidence type="ECO:0000256" key="6">
    <source>
        <dbReference type="ARBA" id="ARBA00023136"/>
    </source>
</evidence>
<keyword evidence="3" id="KW-1003">Cell membrane</keyword>
<dbReference type="RefSeq" id="WP_275473289.1">
    <property type="nucleotide sequence ID" value="NZ_CP162940.1"/>
</dbReference>
<dbReference type="PANTHER" id="PTHR43744">
    <property type="entry name" value="ABC TRANSPORTER PERMEASE PROTEIN MG189-RELATED-RELATED"/>
    <property type="match status" value="1"/>
</dbReference>
<name>A0ABV5AKQ4_9BACL</name>
<evidence type="ECO:0000313" key="9">
    <source>
        <dbReference type="EMBL" id="MFB5192844.1"/>
    </source>
</evidence>
<evidence type="ECO:0000256" key="2">
    <source>
        <dbReference type="ARBA" id="ARBA00022448"/>
    </source>
</evidence>
<evidence type="ECO:0000256" key="5">
    <source>
        <dbReference type="ARBA" id="ARBA00022989"/>
    </source>
</evidence>
<evidence type="ECO:0000256" key="4">
    <source>
        <dbReference type="ARBA" id="ARBA00022692"/>
    </source>
</evidence>
<dbReference type="EMBL" id="JBDXSU010000029">
    <property type="protein sequence ID" value="MFB5192844.1"/>
    <property type="molecule type" value="Genomic_DNA"/>
</dbReference>
<evidence type="ECO:0000313" key="10">
    <source>
        <dbReference type="Proteomes" id="UP001579974"/>
    </source>
</evidence>
<comment type="subcellular location">
    <subcellularLocation>
        <location evidence="1 7">Cell membrane</location>
        <topology evidence="1 7">Multi-pass membrane protein</topology>
    </subcellularLocation>
</comment>
<evidence type="ECO:0000259" key="8">
    <source>
        <dbReference type="PROSITE" id="PS50928"/>
    </source>
</evidence>
<feature type="transmembrane region" description="Helical" evidence="7">
    <location>
        <begin position="31"/>
        <end position="52"/>
    </location>
</feature>
<reference evidence="9 10" key="1">
    <citation type="journal article" date="2024" name="Int. J. Mol. Sci.">
        <title>Exploration of Alicyclobacillus spp. Genome in Search of Antibiotic Resistance.</title>
        <authorList>
            <person name="Bucka-Kolendo J."/>
            <person name="Kiousi D.E."/>
            <person name="Dekowska A."/>
            <person name="Mikolajczuk-Szczyrba A."/>
            <person name="Karadedos D.M."/>
            <person name="Michael P."/>
            <person name="Galanis A."/>
            <person name="Sokolowska B."/>
        </authorList>
    </citation>
    <scope>NUCLEOTIDE SEQUENCE [LARGE SCALE GENOMIC DNA]</scope>
    <source>
        <strain evidence="9 10">KKP 3000</strain>
    </source>
</reference>
<sequence length="297" mass="34024">MGTPSSILTTDEPIHPVNRSTRRTRTFVARLVVYLAMIVLSLAVLIPFIWMISTSLKSSSTMWSFPPKWIPKPFEWKNYSQAFHEVPLARYFGNTMIIEFFVILGQVLSCTLIAYGFSRFRFRGREVLFMIVLATMLIPQQVTMIPMFEMFKWLGWINTYLPLTVPSYFGNPFYIFMMRQFLQTIPLDLDEAAKIDGANSFQTLWRIIVPLLRSSIMIVIVFTFTDVYNDFMGPLIYLDDPNKFTLAVGLENFVSGFGTEWNLLMAGSTVALLPLLILYYFAQKQLIGGIASMGLKG</sequence>
<keyword evidence="2 7" id="KW-0813">Transport</keyword>
<evidence type="ECO:0000256" key="3">
    <source>
        <dbReference type="ARBA" id="ARBA00022475"/>
    </source>
</evidence>
<keyword evidence="10" id="KW-1185">Reference proteome</keyword>
<evidence type="ECO:0000256" key="7">
    <source>
        <dbReference type="RuleBase" id="RU363032"/>
    </source>
</evidence>
<keyword evidence="4 7" id="KW-0812">Transmembrane</keyword>
<keyword evidence="6 7" id="KW-0472">Membrane</keyword>
<comment type="similarity">
    <text evidence="7">Belongs to the binding-protein-dependent transport system permease family.</text>
</comment>
<proteinExistence type="inferred from homology"/>
<feature type="transmembrane region" description="Helical" evidence="7">
    <location>
        <begin position="127"/>
        <end position="148"/>
    </location>
</feature>
<dbReference type="Pfam" id="PF00528">
    <property type="entry name" value="BPD_transp_1"/>
    <property type="match status" value="1"/>
</dbReference>
<protein>
    <submittedName>
        <fullName evidence="9">Carbohydrate ABC transporter permease</fullName>
    </submittedName>
</protein>
<feature type="transmembrane region" description="Helical" evidence="7">
    <location>
        <begin position="203"/>
        <end position="224"/>
    </location>
</feature>
<dbReference type="PROSITE" id="PS50928">
    <property type="entry name" value="ABC_TM1"/>
    <property type="match status" value="1"/>
</dbReference>
<dbReference type="Proteomes" id="UP001579974">
    <property type="component" value="Unassembled WGS sequence"/>
</dbReference>
<comment type="caution">
    <text evidence="9">The sequence shown here is derived from an EMBL/GenBank/DDBJ whole genome shotgun (WGS) entry which is preliminary data.</text>
</comment>
<dbReference type="Gene3D" id="1.10.3720.10">
    <property type="entry name" value="MetI-like"/>
    <property type="match status" value="1"/>
</dbReference>
<evidence type="ECO:0000256" key="1">
    <source>
        <dbReference type="ARBA" id="ARBA00004651"/>
    </source>
</evidence>
<feature type="transmembrane region" description="Helical" evidence="7">
    <location>
        <begin position="261"/>
        <end position="282"/>
    </location>
</feature>
<dbReference type="InterPro" id="IPR000515">
    <property type="entry name" value="MetI-like"/>
</dbReference>
<dbReference type="PANTHER" id="PTHR43744:SF8">
    <property type="entry name" value="SN-GLYCEROL-3-PHOSPHATE TRANSPORT SYSTEM PERMEASE PROTEIN UGPE"/>
    <property type="match status" value="1"/>
</dbReference>
<dbReference type="SUPFAM" id="SSF161098">
    <property type="entry name" value="MetI-like"/>
    <property type="match status" value="1"/>
</dbReference>
<feature type="transmembrane region" description="Helical" evidence="7">
    <location>
        <begin position="160"/>
        <end position="182"/>
    </location>
</feature>
<gene>
    <name evidence="9" type="ORF">KKP3000_002060</name>
</gene>
<feature type="transmembrane region" description="Helical" evidence="7">
    <location>
        <begin position="96"/>
        <end position="115"/>
    </location>
</feature>